<dbReference type="HOGENOM" id="CLU_1860881_0_0_6"/>
<dbReference type="Proteomes" id="UP000013101">
    <property type="component" value="Unassembled WGS sequence"/>
</dbReference>
<dbReference type="RefSeq" id="WP_005236229.1">
    <property type="nucleotide sequence ID" value="NZ_CP083658.1"/>
</dbReference>
<reference evidence="1 2" key="1">
    <citation type="submission" date="2013-02" db="EMBL/GenBank/DDBJ databases">
        <title>The Genome Sequence of Acinetobacter sp. NIPH 2171.</title>
        <authorList>
            <consortium name="The Broad Institute Genome Sequencing Platform"/>
            <consortium name="The Broad Institute Genome Sequencing Center for Infectious Disease"/>
            <person name="Cerqueira G."/>
            <person name="Feldgarden M."/>
            <person name="Courvalin P."/>
            <person name="Perichon B."/>
            <person name="Grillot-Courvalin C."/>
            <person name="Clermont D."/>
            <person name="Rocha E."/>
            <person name="Yoon E.-J."/>
            <person name="Nemec A."/>
            <person name="Walker B."/>
            <person name="Young S.K."/>
            <person name="Zeng Q."/>
            <person name="Gargeya S."/>
            <person name="Fitzgerald M."/>
            <person name="Haas B."/>
            <person name="Abouelleil A."/>
            <person name="Alvarado L."/>
            <person name="Arachchi H.M."/>
            <person name="Berlin A.M."/>
            <person name="Chapman S.B."/>
            <person name="Dewar J."/>
            <person name="Goldberg J."/>
            <person name="Griggs A."/>
            <person name="Gujja S."/>
            <person name="Hansen M."/>
            <person name="Howarth C."/>
            <person name="Imamovic A."/>
            <person name="Larimer J."/>
            <person name="McCowan C."/>
            <person name="Murphy C."/>
            <person name="Neiman D."/>
            <person name="Pearson M."/>
            <person name="Priest M."/>
            <person name="Roberts A."/>
            <person name="Saif S."/>
            <person name="Shea T."/>
            <person name="Sisk P."/>
            <person name="Sykes S."/>
            <person name="Wortman J."/>
            <person name="Nusbaum C."/>
            <person name="Birren B."/>
        </authorList>
    </citation>
    <scope>NUCLEOTIDE SEQUENCE [LARGE SCALE GENOMIC DNA]</scope>
    <source>
        <strain evidence="1 2">NIPH 2171</strain>
    </source>
</reference>
<evidence type="ECO:0000313" key="1">
    <source>
        <dbReference type="EMBL" id="ENX08067.1"/>
    </source>
</evidence>
<accession>N9NZF5</accession>
<organism evidence="1 2">
    <name type="scientific">Acinetobacter variabilis</name>
    <dbReference type="NCBI Taxonomy" id="70346"/>
    <lineage>
        <taxon>Bacteria</taxon>
        <taxon>Pseudomonadati</taxon>
        <taxon>Pseudomonadota</taxon>
        <taxon>Gammaproteobacteria</taxon>
        <taxon>Moraxellales</taxon>
        <taxon>Moraxellaceae</taxon>
        <taxon>Acinetobacter</taxon>
    </lineage>
</organism>
<dbReference type="EMBL" id="APRS01000014">
    <property type="protein sequence ID" value="ENX08067.1"/>
    <property type="molecule type" value="Genomic_DNA"/>
</dbReference>
<comment type="caution">
    <text evidence="1">The sequence shown here is derived from an EMBL/GenBank/DDBJ whole genome shotgun (WGS) entry which is preliminary data.</text>
</comment>
<protein>
    <submittedName>
        <fullName evidence="1">Uncharacterized protein</fullName>
    </submittedName>
</protein>
<dbReference type="STRING" id="70346.F897_02474"/>
<sequence>MQKVQMNSNKYSHIGKSMGCIFLTNSIKEVGFIRVIDLLEYVDRLPEGKAIPLNLAKTLSKRTFMLDDQMYNLIMFLLAQLEVVRYDMDASIKTIEKLPESNALPYYLKFLLGPRRTMNLVWLFSSPSSSSYPLYLK</sequence>
<evidence type="ECO:0000313" key="2">
    <source>
        <dbReference type="Proteomes" id="UP000013101"/>
    </source>
</evidence>
<gene>
    <name evidence="1" type="ORF">F897_02474</name>
</gene>
<name>N9NZF5_9GAMM</name>
<proteinExistence type="predicted"/>
<dbReference type="AlphaFoldDB" id="N9NZF5"/>